<evidence type="ECO:0000256" key="2">
    <source>
        <dbReference type="ARBA" id="ARBA00006787"/>
    </source>
</evidence>
<dbReference type="InterPro" id="IPR004294">
    <property type="entry name" value="Carotenoid_Oase"/>
</dbReference>
<keyword evidence="3" id="KW-0479">Metal-binding</keyword>
<comment type="cofactor">
    <cofactor evidence="1">
        <name>Fe(2+)</name>
        <dbReference type="ChEBI" id="CHEBI:29033"/>
    </cofactor>
</comment>
<evidence type="ECO:0000313" key="6">
    <source>
        <dbReference type="EMBL" id="WAS96102.1"/>
    </source>
</evidence>
<keyword evidence="5" id="KW-0408">Iron</keyword>
<keyword evidence="7" id="KW-1185">Reference proteome</keyword>
<comment type="similarity">
    <text evidence="2">Belongs to the carotenoid oxygenase family.</text>
</comment>
<reference evidence="6" key="1">
    <citation type="submission" date="2022-11" db="EMBL/GenBank/DDBJ databases">
        <title>Minimal conservation of predation-associated metabolite biosynthetic gene clusters underscores biosynthetic potential of Myxococcota including descriptions for ten novel species: Archangium lansinium sp. nov., Myxococcus landrumus sp. nov., Nannocystis bai.</title>
        <authorList>
            <person name="Ahearne A."/>
            <person name="Stevens C."/>
            <person name="Dowd S."/>
        </authorList>
    </citation>
    <scope>NUCLEOTIDE SEQUENCE</scope>
    <source>
        <strain evidence="6">Fl3</strain>
    </source>
</reference>
<organism evidence="6 7">
    <name type="scientific">Nannocystis punicea</name>
    <dbReference type="NCBI Taxonomy" id="2995304"/>
    <lineage>
        <taxon>Bacteria</taxon>
        <taxon>Pseudomonadati</taxon>
        <taxon>Myxococcota</taxon>
        <taxon>Polyangia</taxon>
        <taxon>Nannocystales</taxon>
        <taxon>Nannocystaceae</taxon>
        <taxon>Nannocystis</taxon>
    </lineage>
</organism>
<name>A0ABY7HA07_9BACT</name>
<dbReference type="RefSeq" id="WP_269038443.1">
    <property type="nucleotide sequence ID" value="NZ_CP114040.1"/>
</dbReference>
<dbReference type="Proteomes" id="UP001164459">
    <property type="component" value="Chromosome"/>
</dbReference>
<evidence type="ECO:0000256" key="4">
    <source>
        <dbReference type="ARBA" id="ARBA00023002"/>
    </source>
</evidence>
<accession>A0ABY7HA07</accession>
<dbReference type="PANTHER" id="PTHR10543:SF89">
    <property type="entry name" value="CAROTENOID 9,10(9',10')-CLEAVAGE DIOXYGENASE 1"/>
    <property type="match status" value="1"/>
</dbReference>
<protein>
    <submittedName>
        <fullName evidence="6">Carotenoid oxygenase family protein</fullName>
    </submittedName>
</protein>
<evidence type="ECO:0000256" key="1">
    <source>
        <dbReference type="ARBA" id="ARBA00001954"/>
    </source>
</evidence>
<proteinExistence type="inferred from homology"/>
<dbReference type="PANTHER" id="PTHR10543">
    <property type="entry name" value="BETA-CAROTENE DIOXYGENASE"/>
    <property type="match status" value="1"/>
</dbReference>
<sequence length="481" mass="53779">MSAAPELYDIYERSNEAVTQEFDVRLPLCEGAVPEQLRGVLFRNGPGRLELYGHRYGHLFDGDGHINRFAFDGQGGVTYRNRYVRTREFLAEESARRILFRNFGTNIPGGLLKNLLRTRFKNVANTSVVHHGGKLLALWEAGWPHRLDPDNLDTLARDDLGGALHNPGNLVERLVAPELPFSAHPKVCPVTGELFNFGLAATGTRSRLCLYRVDASGRAAPPEFIDMPGGYFIHDFVLTARHRVFFLTPTTFDLRKMLLGLAPPVQTMRALPGPTQILVVDRDSTAHRRTETAACFIFHFPNGFEDEGGAIFLDGYRMHRFPDLNPRPDRPEEHVKPYLTRYRIDPGGGVSEQTLTDHTGELGTIRQDRISQRHRYAWSIGSAPGRKAPFSTGILKVDCERATTTFRDFGPALTGEPVFVPRPGGVDEDDGWLLSMHYVDAERTNHLLVLDARELATVARLRLPHATPLGFHGTFVAARGD</sequence>
<dbReference type="Pfam" id="PF03055">
    <property type="entry name" value="RPE65"/>
    <property type="match status" value="1"/>
</dbReference>
<evidence type="ECO:0000256" key="3">
    <source>
        <dbReference type="ARBA" id="ARBA00022723"/>
    </source>
</evidence>
<evidence type="ECO:0000256" key="5">
    <source>
        <dbReference type="ARBA" id="ARBA00023004"/>
    </source>
</evidence>
<evidence type="ECO:0000313" key="7">
    <source>
        <dbReference type="Proteomes" id="UP001164459"/>
    </source>
</evidence>
<keyword evidence="4" id="KW-0560">Oxidoreductase</keyword>
<gene>
    <name evidence="6" type="ORF">O0S08_08050</name>
</gene>
<dbReference type="EMBL" id="CP114040">
    <property type="protein sequence ID" value="WAS96102.1"/>
    <property type="molecule type" value="Genomic_DNA"/>
</dbReference>